<dbReference type="OrthoDB" id="9794241at2"/>
<dbReference type="PANTHER" id="PTHR36452:SF1">
    <property type="entry name" value="DUF2461 DOMAIN-CONTAINING PROTEIN"/>
    <property type="match status" value="1"/>
</dbReference>
<dbReference type="AlphaFoldDB" id="A0A2T0W3F4"/>
<dbReference type="PIRSF" id="PIRSF028451">
    <property type="entry name" value="UCP028451"/>
    <property type="match status" value="1"/>
</dbReference>
<proteinExistence type="predicted"/>
<dbReference type="InterPro" id="IPR012808">
    <property type="entry name" value="CHP02453"/>
</dbReference>
<reference evidence="1 2" key="1">
    <citation type="submission" date="2018-03" db="EMBL/GenBank/DDBJ databases">
        <title>Genomic Encyclopedia of Archaeal and Bacterial Type Strains, Phase II (KMG-II): from individual species to whole genera.</title>
        <authorList>
            <person name="Goeker M."/>
        </authorList>
    </citation>
    <scope>NUCLEOTIDE SEQUENCE [LARGE SCALE GENOMIC DNA]</scope>
    <source>
        <strain evidence="1 2">DSM 101533</strain>
    </source>
</reference>
<evidence type="ECO:0000313" key="2">
    <source>
        <dbReference type="Proteomes" id="UP000238007"/>
    </source>
</evidence>
<dbReference type="Pfam" id="PF09365">
    <property type="entry name" value="DUF2461"/>
    <property type="match status" value="1"/>
</dbReference>
<evidence type="ECO:0000313" key="1">
    <source>
        <dbReference type="EMBL" id="PRY79741.1"/>
    </source>
</evidence>
<dbReference type="Proteomes" id="UP000238007">
    <property type="component" value="Unassembled WGS sequence"/>
</dbReference>
<keyword evidence="2" id="KW-1185">Reference proteome</keyword>
<protein>
    <submittedName>
        <fullName evidence="1">Uncharacterized protein (TIGR02453 family)</fullName>
    </submittedName>
</protein>
<comment type="caution">
    <text evidence="1">The sequence shown here is derived from an EMBL/GenBank/DDBJ whole genome shotgun (WGS) entry which is preliminary data.</text>
</comment>
<accession>A0A2T0W3F4</accession>
<organism evidence="1 2">
    <name type="scientific">Yoonia maritima</name>
    <dbReference type="NCBI Taxonomy" id="1435347"/>
    <lineage>
        <taxon>Bacteria</taxon>
        <taxon>Pseudomonadati</taxon>
        <taxon>Pseudomonadota</taxon>
        <taxon>Alphaproteobacteria</taxon>
        <taxon>Rhodobacterales</taxon>
        <taxon>Paracoccaceae</taxon>
        <taxon>Yoonia</taxon>
    </lineage>
</organism>
<dbReference type="RefSeq" id="WP_106355212.1">
    <property type="nucleotide sequence ID" value="NZ_PVTP01000002.1"/>
</dbReference>
<dbReference type="EMBL" id="PVTP01000002">
    <property type="protein sequence ID" value="PRY79741.1"/>
    <property type="molecule type" value="Genomic_DNA"/>
</dbReference>
<gene>
    <name evidence="1" type="ORF">CLV80_102387</name>
</gene>
<dbReference type="PANTHER" id="PTHR36452">
    <property type="entry name" value="CHROMOSOME 12, WHOLE GENOME SHOTGUN SEQUENCE"/>
    <property type="match status" value="1"/>
</dbReference>
<dbReference type="NCBIfam" id="TIGR02453">
    <property type="entry name" value="TIGR02453 family protein"/>
    <property type="match status" value="1"/>
</dbReference>
<name>A0A2T0W3F4_9RHOB</name>
<dbReference type="InterPro" id="IPR015996">
    <property type="entry name" value="UCP028451"/>
</dbReference>
<sequence>MGSDYERIISDAQPFYKQLTANNTKDWWTQNRATYDDQLKPAALALLDDMITPLSELTDAPIKTKLFRPHRDVRFSKDKTPYKPHLHMMWQIESGAPQNPIFFFGVGADYVTAGAGMMGFEKAMITNWREMLDLDTDRMLAILTGLETAGFAFREPALKRVPPPYDKGHAAASFLRMKAVVASRPVTPDTPLNQILTDTFTNLWPLNNLLISIAEA</sequence>